<evidence type="ECO:0000256" key="7">
    <source>
        <dbReference type="PROSITE-ProRule" id="PRU01240"/>
    </source>
</evidence>
<dbReference type="InterPro" id="IPR041469">
    <property type="entry name" value="Subtilisin-like_FN3"/>
</dbReference>
<dbReference type="Gene3D" id="3.40.50.200">
    <property type="entry name" value="Peptidase S8/S53 domain"/>
    <property type="match status" value="1"/>
</dbReference>
<feature type="domain" description="Inhibitor I9" evidence="9">
    <location>
        <begin position="11"/>
        <end position="73"/>
    </location>
</feature>
<dbReference type="GO" id="GO:0004252">
    <property type="term" value="F:serine-type endopeptidase activity"/>
    <property type="evidence" value="ECO:0007669"/>
    <property type="project" value="UniProtKB-UniRule"/>
</dbReference>
<dbReference type="InterPro" id="IPR000209">
    <property type="entry name" value="Peptidase_S8/S53_dom"/>
</dbReference>
<evidence type="ECO:0008006" key="13">
    <source>
        <dbReference type="Google" id="ProtNLM"/>
    </source>
</evidence>
<comment type="caution">
    <text evidence="11">The sequence shown here is derived from an EMBL/GenBank/DDBJ whole genome shotgun (WGS) entry which is preliminary data.</text>
</comment>
<evidence type="ECO:0000256" key="1">
    <source>
        <dbReference type="ARBA" id="ARBA00011073"/>
    </source>
</evidence>
<dbReference type="Gene3D" id="3.30.70.80">
    <property type="entry name" value="Peptidase S8 propeptide/proteinase inhibitor I9"/>
    <property type="match status" value="1"/>
</dbReference>
<evidence type="ECO:0000259" key="8">
    <source>
        <dbReference type="Pfam" id="PF00082"/>
    </source>
</evidence>
<dbReference type="AlphaFoldDB" id="A0AAD4SPG0"/>
<dbReference type="InterPro" id="IPR045051">
    <property type="entry name" value="SBT"/>
</dbReference>
<keyword evidence="12" id="KW-1185">Reference proteome</keyword>
<evidence type="ECO:0000313" key="11">
    <source>
        <dbReference type="EMBL" id="KAI3914981.1"/>
    </source>
</evidence>
<feature type="active site" description="Charge relay system" evidence="6 7">
    <location>
        <position position="102"/>
    </location>
</feature>
<dbReference type="InterPro" id="IPR015500">
    <property type="entry name" value="Peptidase_S8_subtilisin-rel"/>
</dbReference>
<evidence type="ECO:0000256" key="4">
    <source>
        <dbReference type="ARBA" id="ARBA00022801"/>
    </source>
</evidence>
<gene>
    <name evidence="11" type="ORF">MKW98_020528</name>
</gene>
<accession>A0AAD4SPG0</accession>
<dbReference type="PRINTS" id="PR00723">
    <property type="entry name" value="SUBTILISIN"/>
</dbReference>
<dbReference type="InterPro" id="IPR034197">
    <property type="entry name" value="Peptidases_S8_3"/>
</dbReference>
<dbReference type="FunFam" id="3.40.50.200:FF:000006">
    <property type="entry name" value="Subtilisin-like protease SBT1.5"/>
    <property type="match status" value="1"/>
</dbReference>
<dbReference type="Pfam" id="PF05922">
    <property type="entry name" value="Inhibitor_I9"/>
    <property type="match status" value="1"/>
</dbReference>
<evidence type="ECO:0000259" key="9">
    <source>
        <dbReference type="Pfam" id="PF05922"/>
    </source>
</evidence>
<comment type="similarity">
    <text evidence="1 7">Belongs to the peptidase S8 family.</text>
</comment>
<dbReference type="InterPro" id="IPR036852">
    <property type="entry name" value="Peptidase_S8/S53_dom_sf"/>
</dbReference>
<evidence type="ECO:0000256" key="2">
    <source>
        <dbReference type="ARBA" id="ARBA00022670"/>
    </source>
</evidence>
<feature type="active site" description="Charge relay system" evidence="6 7">
    <location>
        <position position="494"/>
    </location>
</feature>
<feature type="active site" description="Charge relay system" evidence="6 7">
    <location>
        <position position="166"/>
    </location>
</feature>
<dbReference type="CDD" id="cd02120">
    <property type="entry name" value="PA_subtilisin_like"/>
    <property type="match status" value="1"/>
</dbReference>
<dbReference type="Gene3D" id="2.60.40.2310">
    <property type="match status" value="1"/>
</dbReference>
<keyword evidence="2 7" id="KW-0645">Protease</keyword>
<dbReference type="SUPFAM" id="SSF52743">
    <property type="entry name" value="Subtilisin-like"/>
    <property type="match status" value="1"/>
</dbReference>
<dbReference type="PROSITE" id="PS51892">
    <property type="entry name" value="SUBTILASE"/>
    <property type="match status" value="1"/>
</dbReference>
<dbReference type="PANTHER" id="PTHR10795">
    <property type="entry name" value="PROPROTEIN CONVERTASE SUBTILISIN/KEXIN"/>
    <property type="match status" value="1"/>
</dbReference>
<organism evidence="11 12">
    <name type="scientific">Papaver atlanticum</name>
    <dbReference type="NCBI Taxonomy" id="357466"/>
    <lineage>
        <taxon>Eukaryota</taxon>
        <taxon>Viridiplantae</taxon>
        <taxon>Streptophyta</taxon>
        <taxon>Embryophyta</taxon>
        <taxon>Tracheophyta</taxon>
        <taxon>Spermatophyta</taxon>
        <taxon>Magnoliopsida</taxon>
        <taxon>Ranunculales</taxon>
        <taxon>Papaveraceae</taxon>
        <taxon>Papaveroideae</taxon>
        <taxon>Papaver</taxon>
    </lineage>
</organism>
<reference evidence="11" key="1">
    <citation type="submission" date="2022-04" db="EMBL/GenBank/DDBJ databases">
        <title>A functionally conserved STORR gene fusion in Papaver species that diverged 16.8 million years ago.</title>
        <authorList>
            <person name="Catania T."/>
        </authorList>
    </citation>
    <scope>NUCLEOTIDE SEQUENCE</scope>
    <source>
        <strain evidence="11">S-188037</strain>
    </source>
</reference>
<evidence type="ECO:0000256" key="3">
    <source>
        <dbReference type="ARBA" id="ARBA00022729"/>
    </source>
</evidence>
<feature type="domain" description="Peptidase S8/S53" evidence="8">
    <location>
        <begin position="94"/>
        <end position="545"/>
    </location>
</feature>
<evidence type="ECO:0000256" key="5">
    <source>
        <dbReference type="ARBA" id="ARBA00022825"/>
    </source>
</evidence>
<keyword evidence="3" id="KW-0732">Signal</keyword>
<dbReference type="Proteomes" id="UP001202328">
    <property type="component" value="Unassembled WGS sequence"/>
</dbReference>
<feature type="domain" description="Subtilisin-like protease fibronectin type-III" evidence="10">
    <location>
        <begin position="598"/>
        <end position="695"/>
    </location>
</feature>
<dbReference type="Pfam" id="PF00082">
    <property type="entry name" value="Peptidase_S8"/>
    <property type="match status" value="1"/>
</dbReference>
<dbReference type="PROSITE" id="PS00138">
    <property type="entry name" value="SUBTILASE_SER"/>
    <property type="match status" value="1"/>
</dbReference>
<evidence type="ECO:0000256" key="6">
    <source>
        <dbReference type="PIRSR" id="PIRSR615500-1"/>
    </source>
</evidence>
<protein>
    <recommendedName>
        <fullName evidence="13">Cucumisin</fullName>
    </recommendedName>
</protein>
<keyword evidence="4 7" id="KW-0378">Hydrolase</keyword>
<dbReference type="InterPro" id="IPR023828">
    <property type="entry name" value="Peptidase_S8_Ser-AS"/>
</dbReference>
<dbReference type="CDD" id="cd04852">
    <property type="entry name" value="Peptidases_S8_3"/>
    <property type="match status" value="1"/>
</dbReference>
<sequence>MGDRPKGDFSASSLHTGMLQDVVGSDAASEAWVYSYQRSFNGFAARLTEEEVEKMTDMEGVVSVFPSRTNQLHTTRSWDFMGFTQHVKRAGIESNVVVGMLDTGIWPESESFSDEGFGPAPKNWKGICQTPSNFTCNNKVIGARFYHADGEVSLEDIESPRDSIGHGTHTASTAAGNEVTKASLFGLGLGTVRGGVPSSRIAVYKICWSNTGCSDVDLLAAFDDAIADGVDIISISIGGSFPVDYFQDPIAIGAFHAMKKGILTSNSAGNSGPNPSTLSNFAPWTLIVAASTIDRKFVTKIQLGNGEVYEGVSVNTFDLKDKMYPMIYAGDAPNITGGFDGSQSRFCTTGSLDKALVTGKIVLCDLLTSGNPALSAGAIGTVMQDGGFKDVAFAFPLPATYLGLDDGSNVSLYLNTTKIPVASILKSTDEKDGLAPFVVSFSSRGPIPITSDILKPDITAPGVDILASWPPISALTQSENDTRSVSFNIISGTSMSCPHATGVAAYIKSFHPTWSPAAIKSALMTTANAMNVATNTDAEFAYGAGHINPLKAVNPGLVYDANEADYVKFLCGSGYDTKSLRIVTGDLSTCTSNGTVWDLNYPSFALTAKNTSFRQTFHRSVTNVGSPGSTYKARVIGPLNLKIKVVPSTLSFKTPGQKRSFVVTLTGTMDSNNSMISASLVWSDGVYHVRSPIVVYPTASPGSN</sequence>
<evidence type="ECO:0000259" key="10">
    <source>
        <dbReference type="Pfam" id="PF17766"/>
    </source>
</evidence>
<keyword evidence="5 7" id="KW-0720">Serine protease</keyword>
<name>A0AAD4SPG0_9MAGN</name>
<dbReference type="InterPro" id="IPR037045">
    <property type="entry name" value="S8pro/Inhibitor_I9_sf"/>
</dbReference>
<dbReference type="InterPro" id="IPR010259">
    <property type="entry name" value="S8pro/Inhibitor_I9"/>
</dbReference>
<evidence type="ECO:0000313" key="12">
    <source>
        <dbReference type="Proteomes" id="UP001202328"/>
    </source>
</evidence>
<dbReference type="Pfam" id="PF17766">
    <property type="entry name" value="fn3_6"/>
    <property type="match status" value="1"/>
</dbReference>
<proteinExistence type="inferred from homology"/>
<dbReference type="Gene3D" id="3.50.30.30">
    <property type="match status" value="1"/>
</dbReference>
<dbReference type="GO" id="GO:0006508">
    <property type="term" value="P:proteolysis"/>
    <property type="evidence" value="ECO:0007669"/>
    <property type="project" value="UniProtKB-KW"/>
</dbReference>
<dbReference type="EMBL" id="JAJJMB010009213">
    <property type="protein sequence ID" value="KAI3914981.1"/>
    <property type="molecule type" value="Genomic_DNA"/>
</dbReference>